<gene>
    <name evidence="1" type="ORF">PECAL_5P13450</name>
</gene>
<keyword evidence="2" id="KW-1185">Reference proteome</keyword>
<reference evidence="1" key="1">
    <citation type="submission" date="2021-11" db="EMBL/GenBank/DDBJ databases">
        <authorList>
            <consortium name="Genoscope - CEA"/>
            <person name="William W."/>
        </authorList>
    </citation>
    <scope>NUCLEOTIDE SEQUENCE</scope>
</reference>
<name>A0A8J2SNW9_9STRA</name>
<protein>
    <submittedName>
        <fullName evidence="1">Uncharacterized protein</fullName>
    </submittedName>
</protein>
<dbReference type="OrthoDB" id="10501656at2759"/>
<dbReference type="EMBL" id="CAKKNE010000005">
    <property type="protein sequence ID" value="CAH0376741.1"/>
    <property type="molecule type" value="Genomic_DNA"/>
</dbReference>
<evidence type="ECO:0000313" key="2">
    <source>
        <dbReference type="Proteomes" id="UP000789595"/>
    </source>
</evidence>
<dbReference type="Proteomes" id="UP000789595">
    <property type="component" value="Unassembled WGS sequence"/>
</dbReference>
<organism evidence="1 2">
    <name type="scientific">Pelagomonas calceolata</name>
    <dbReference type="NCBI Taxonomy" id="35677"/>
    <lineage>
        <taxon>Eukaryota</taxon>
        <taxon>Sar</taxon>
        <taxon>Stramenopiles</taxon>
        <taxon>Ochrophyta</taxon>
        <taxon>Pelagophyceae</taxon>
        <taxon>Pelagomonadales</taxon>
        <taxon>Pelagomonadaceae</taxon>
        <taxon>Pelagomonas</taxon>
    </lineage>
</organism>
<sequence length="236" mass="25588">MSSMMDNLQLSQRVGPSDYGCDPYQVVVSTANGDELVHEYCLYSSAYGGPVRPDAVTGLRAEPTGGGRATIKWEWSGNSFDLASPGAYFERDVIVEEGRLAWAGPVRKTPKTKAVAPAPKVEIGAPLRAADVAVKSEWRMNGCDDEWEIHVSHAPTGTKLVWKGTSTAENQDIKKLRHADVDGVVRIDFLYYVGENGNNSASDRSLLVKLGAKGLEWVPKHVCSGRLYDGPCSGCE</sequence>
<dbReference type="AlphaFoldDB" id="A0A8J2SNW9"/>
<evidence type="ECO:0000313" key="1">
    <source>
        <dbReference type="EMBL" id="CAH0376741.1"/>
    </source>
</evidence>
<accession>A0A8J2SNW9</accession>
<proteinExistence type="predicted"/>
<comment type="caution">
    <text evidence="1">The sequence shown here is derived from an EMBL/GenBank/DDBJ whole genome shotgun (WGS) entry which is preliminary data.</text>
</comment>